<evidence type="ECO:0000313" key="3">
    <source>
        <dbReference type="EMBL" id="CAE6477831.1"/>
    </source>
</evidence>
<accession>A0A8H3CEC8</accession>
<dbReference type="PANTHER" id="PTHR37487">
    <property type="entry name" value="CHROMOSOME 1, WHOLE GENOME SHOTGUN SEQUENCE"/>
    <property type="match status" value="1"/>
</dbReference>
<sequence length="219" mass="21462">MFKFVAASLFALASLVAAQANDPSINSPPSIVQCQPVQLSWTASKEPVWVSVIEGGKPGSLPLEDFGQQAPGTKTLTWMVDMKAGTSVTMQVRDSAGAVAYSGNMIIQGGSDSKCIKDHGPNPPSKADPSAASEPAPSASNAPATSAAAPAPAPAPATSAAASSSHSPASGASSTRAPAVATSATPTSTGVAAAANAALPVAQIGWTGLVGVLAAFIVA</sequence>
<feature type="signal peptide" evidence="2">
    <location>
        <begin position="1"/>
        <end position="18"/>
    </location>
</feature>
<proteinExistence type="predicted"/>
<feature type="chain" id="PRO_5034030379" evidence="2">
    <location>
        <begin position="19"/>
        <end position="219"/>
    </location>
</feature>
<evidence type="ECO:0000313" key="4">
    <source>
        <dbReference type="Proteomes" id="UP000663841"/>
    </source>
</evidence>
<name>A0A8H3CEC8_9AGAM</name>
<organism evidence="3 4">
    <name type="scientific">Rhizoctonia solani</name>
    <dbReference type="NCBI Taxonomy" id="456999"/>
    <lineage>
        <taxon>Eukaryota</taxon>
        <taxon>Fungi</taxon>
        <taxon>Dikarya</taxon>
        <taxon>Basidiomycota</taxon>
        <taxon>Agaricomycotina</taxon>
        <taxon>Agaricomycetes</taxon>
        <taxon>Cantharellales</taxon>
        <taxon>Ceratobasidiaceae</taxon>
        <taxon>Rhizoctonia</taxon>
    </lineage>
</organism>
<feature type="compositionally biased region" description="Low complexity" evidence="1">
    <location>
        <begin position="127"/>
        <end position="181"/>
    </location>
</feature>
<feature type="region of interest" description="Disordered" evidence="1">
    <location>
        <begin position="111"/>
        <end position="181"/>
    </location>
</feature>
<gene>
    <name evidence="3" type="ORF">RDB_LOCUS197184</name>
</gene>
<keyword evidence="2" id="KW-0732">Signal</keyword>
<protein>
    <submittedName>
        <fullName evidence="3">Uncharacterized protein</fullName>
    </submittedName>
</protein>
<dbReference type="Proteomes" id="UP000663841">
    <property type="component" value="Unassembled WGS sequence"/>
</dbReference>
<reference evidence="3" key="1">
    <citation type="submission" date="2021-01" db="EMBL/GenBank/DDBJ databases">
        <authorList>
            <person name="Kaushik A."/>
        </authorList>
    </citation>
    <scope>NUCLEOTIDE SEQUENCE</scope>
    <source>
        <strain evidence="3">AG3-T5</strain>
    </source>
</reference>
<comment type="caution">
    <text evidence="3">The sequence shown here is derived from an EMBL/GenBank/DDBJ whole genome shotgun (WGS) entry which is preliminary data.</text>
</comment>
<dbReference type="EMBL" id="CAJMWW010000642">
    <property type="protein sequence ID" value="CAE6477831.1"/>
    <property type="molecule type" value="Genomic_DNA"/>
</dbReference>
<dbReference type="PANTHER" id="PTHR37487:SF2">
    <property type="entry name" value="EXPRESSED PROTEIN"/>
    <property type="match status" value="1"/>
</dbReference>
<evidence type="ECO:0000256" key="1">
    <source>
        <dbReference type="SAM" id="MobiDB-lite"/>
    </source>
</evidence>
<evidence type="ECO:0000256" key="2">
    <source>
        <dbReference type="SAM" id="SignalP"/>
    </source>
</evidence>
<dbReference type="AlphaFoldDB" id="A0A8H3CEC8"/>